<accession>A0ABQ7K6C4</accession>
<organism evidence="1 2">
    <name type="scientific">Linnemannia gamsii</name>
    <dbReference type="NCBI Taxonomy" id="64522"/>
    <lineage>
        <taxon>Eukaryota</taxon>
        <taxon>Fungi</taxon>
        <taxon>Fungi incertae sedis</taxon>
        <taxon>Mucoromycota</taxon>
        <taxon>Mortierellomycotina</taxon>
        <taxon>Mortierellomycetes</taxon>
        <taxon>Mortierellales</taxon>
        <taxon>Mortierellaceae</taxon>
        <taxon>Linnemannia</taxon>
    </lineage>
</organism>
<name>A0ABQ7K6C4_9FUNG</name>
<comment type="caution">
    <text evidence="1">The sequence shown here is derived from an EMBL/GenBank/DDBJ whole genome shotgun (WGS) entry which is preliminary data.</text>
</comment>
<keyword evidence="2" id="KW-1185">Reference proteome</keyword>
<dbReference type="Proteomes" id="UP001194696">
    <property type="component" value="Unassembled WGS sequence"/>
</dbReference>
<sequence>MAAATYKYEPRGERHNALTPQCKEMLAGLLTWNPAQRTTAWELQRLPFFTTPAMVAKRSSDDTIFPSGSAGATAADFKRACLRSQSPSGSTSTIQHHPSPEVVYFDDGYEEEDEEKNLSTIQRRPSPEVVYFDDGYEDEDEDCQVITDIAVATAASAYATTVVAITPADAATIATATTMATTTLRQQSRGARIVTRAPPLRPARPSLSTSLSTSLRTRPYLSLRMRKKISTSKNNAFDLPWKPKDV</sequence>
<reference evidence="1 2" key="1">
    <citation type="journal article" date="2020" name="Fungal Divers.">
        <title>Resolving the Mortierellaceae phylogeny through synthesis of multi-gene phylogenetics and phylogenomics.</title>
        <authorList>
            <person name="Vandepol N."/>
            <person name="Liber J."/>
            <person name="Desiro A."/>
            <person name="Na H."/>
            <person name="Kennedy M."/>
            <person name="Barry K."/>
            <person name="Grigoriev I.V."/>
            <person name="Miller A.N."/>
            <person name="O'Donnell K."/>
            <person name="Stajich J.E."/>
            <person name="Bonito G."/>
        </authorList>
    </citation>
    <scope>NUCLEOTIDE SEQUENCE [LARGE SCALE GENOMIC DNA]</scope>
    <source>
        <strain evidence="1 2">AD045</strain>
    </source>
</reference>
<dbReference type="SUPFAM" id="SSF56112">
    <property type="entry name" value="Protein kinase-like (PK-like)"/>
    <property type="match status" value="1"/>
</dbReference>
<evidence type="ECO:0008006" key="3">
    <source>
        <dbReference type="Google" id="ProtNLM"/>
    </source>
</evidence>
<evidence type="ECO:0000313" key="2">
    <source>
        <dbReference type="Proteomes" id="UP001194696"/>
    </source>
</evidence>
<proteinExistence type="predicted"/>
<dbReference type="InterPro" id="IPR011009">
    <property type="entry name" value="Kinase-like_dom_sf"/>
</dbReference>
<dbReference type="EMBL" id="JAAAIM010000224">
    <property type="protein sequence ID" value="KAG0291789.1"/>
    <property type="molecule type" value="Genomic_DNA"/>
</dbReference>
<evidence type="ECO:0000313" key="1">
    <source>
        <dbReference type="EMBL" id="KAG0291789.1"/>
    </source>
</evidence>
<gene>
    <name evidence="1" type="ORF">BGZ96_004836</name>
</gene>
<protein>
    <recommendedName>
        <fullName evidence="3">Protein kinase domain-containing protein</fullName>
    </recommendedName>
</protein>